<evidence type="ECO:0000313" key="1">
    <source>
        <dbReference type="EMBL" id="EDL96932.1"/>
    </source>
</evidence>
<feature type="non-terminal residue" evidence="1">
    <location>
        <position position="15"/>
    </location>
</feature>
<evidence type="ECO:0000313" key="2">
    <source>
        <dbReference type="Proteomes" id="UP000234681"/>
    </source>
</evidence>
<organism evidence="1 2">
    <name type="scientific">Rattus norvegicus</name>
    <name type="common">Rat</name>
    <dbReference type="NCBI Taxonomy" id="10116"/>
    <lineage>
        <taxon>Eukaryota</taxon>
        <taxon>Metazoa</taxon>
        <taxon>Chordata</taxon>
        <taxon>Craniata</taxon>
        <taxon>Vertebrata</taxon>
        <taxon>Euteleostomi</taxon>
        <taxon>Mammalia</taxon>
        <taxon>Eutheria</taxon>
        <taxon>Euarchontoglires</taxon>
        <taxon>Glires</taxon>
        <taxon>Rodentia</taxon>
        <taxon>Myomorpha</taxon>
        <taxon>Muroidea</taxon>
        <taxon>Muridae</taxon>
        <taxon>Murinae</taxon>
        <taxon>Rattus</taxon>
    </lineage>
</organism>
<dbReference type="Proteomes" id="UP000234681">
    <property type="component" value="Chromosome 20"/>
</dbReference>
<accession>A6JJR6</accession>
<dbReference type="EMBL" id="CH473988">
    <property type="protein sequence ID" value="EDL96932.1"/>
    <property type="molecule type" value="Genomic_DNA"/>
</dbReference>
<sequence>MVHYVDNRALVVLRQ</sequence>
<protein>
    <submittedName>
        <fullName evidence="1">RCG60722</fullName>
    </submittedName>
</protein>
<gene>
    <name evidence="1" type="ORF">rCG_60722</name>
</gene>
<reference evidence="2" key="1">
    <citation type="submission" date="2005-09" db="EMBL/GenBank/DDBJ databases">
        <authorList>
            <person name="Mural R.J."/>
            <person name="Li P.W."/>
            <person name="Adams M.D."/>
            <person name="Amanatides P.G."/>
            <person name="Baden-Tillson H."/>
            <person name="Barnstead M."/>
            <person name="Chin S.H."/>
            <person name="Dew I."/>
            <person name="Evans C.A."/>
            <person name="Ferriera S."/>
            <person name="Flanigan M."/>
            <person name="Fosler C."/>
            <person name="Glodek A."/>
            <person name="Gu Z."/>
            <person name="Holt R.A."/>
            <person name="Jennings D."/>
            <person name="Kraft C.L."/>
            <person name="Lu F."/>
            <person name="Nguyen T."/>
            <person name="Nusskern D.R."/>
            <person name="Pfannkoch C.M."/>
            <person name="Sitter C."/>
            <person name="Sutton G.G."/>
            <person name="Venter J.C."/>
            <person name="Wang Z."/>
            <person name="Woodage T."/>
            <person name="Zheng X.H."/>
            <person name="Zhong F."/>
        </authorList>
    </citation>
    <scope>NUCLEOTIDE SEQUENCE [LARGE SCALE GENOMIC DNA]</scope>
    <source>
        <strain>BN</strain>
        <strain evidence="2">Sprague-Dawley</strain>
    </source>
</reference>
<proteinExistence type="predicted"/>
<name>A6JJR6_RAT</name>